<feature type="region of interest" description="Disordered" evidence="1">
    <location>
        <begin position="1"/>
        <end position="27"/>
    </location>
</feature>
<name>A0A6J1ASD9_9ROSI</name>
<evidence type="ECO:0000313" key="3">
    <source>
        <dbReference type="Proteomes" id="UP000504621"/>
    </source>
</evidence>
<dbReference type="Proteomes" id="UP000504621">
    <property type="component" value="Unplaced"/>
</dbReference>
<proteinExistence type="predicted"/>
<reference evidence="4" key="1">
    <citation type="submission" date="2025-08" db="UniProtKB">
        <authorList>
            <consortium name="RefSeq"/>
        </authorList>
    </citation>
    <scope>IDENTIFICATION</scope>
    <source>
        <tissue evidence="4">Leaf</tissue>
    </source>
</reference>
<keyword evidence="2" id="KW-1133">Transmembrane helix</keyword>
<organism evidence="3 4">
    <name type="scientific">Herrania umbratica</name>
    <dbReference type="NCBI Taxonomy" id="108875"/>
    <lineage>
        <taxon>Eukaryota</taxon>
        <taxon>Viridiplantae</taxon>
        <taxon>Streptophyta</taxon>
        <taxon>Embryophyta</taxon>
        <taxon>Tracheophyta</taxon>
        <taxon>Spermatophyta</taxon>
        <taxon>Magnoliopsida</taxon>
        <taxon>eudicotyledons</taxon>
        <taxon>Gunneridae</taxon>
        <taxon>Pentapetalae</taxon>
        <taxon>rosids</taxon>
        <taxon>malvids</taxon>
        <taxon>Malvales</taxon>
        <taxon>Malvaceae</taxon>
        <taxon>Byttnerioideae</taxon>
        <taxon>Herrania</taxon>
    </lineage>
</organism>
<accession>A0A6J1ASD9</accession>
<feature type="transmembrane region" description="Helical" evidence="2">
    <location>
        <begin position="64"/>
        <end position="84"/>
    </location>
</feature>
<dbReference type="GeneID" id="110420758"/>
<keyword evidence="2" id="KW-0472">Membrane</keyword>
<evidence type="ECO:0000256" key="2">
    <source>
        <dbReference type="SAM" id="Phobius"/>
    </source>
</evidence>
<sequence length="91" mass="9743">MADGISDASGETFPAADINGELNPGENKDFKVDSVSFEIATSREIKERVEAQEKKEKKDSMQTLKTAILVSAVVVAVAGAAFAITKKLKEK</sequence>
<dbReference type="RefSeq" id="XP_021289805.1">
    <property type="nucleotide sequence ID" value="XM_021434130.1"/>
</dbReference>
<keyword evidence="3" id="KW-1185">Reference proteome</keyword>
<dbReference type="OrthoDB" id="995360at2759"/>
<dbReference type="PANTHER" id="PTHR37741:SF1">
    <property type="entry name" value="TRANSMEMBRANE PROTEIN"/>
    <property type="match status" value="1"/>
</dbReference>
<evidence type="ECO:0000256" key="1">
    <source>
        <dbReference type="SAM" id="MobiDB-lite"/>
    </source>
</evidence>
<evidence type="ECO:0000313" key="4">
    <source>
        <dbReference type="RefSeq" id="XP_021289805.1"/>
    </source>
</evidence>
<keyword evidence="2" id="KW-0812">Transmembrane</keyword>
<dbReference type="AlphaFoldDB" id="A0A6J1ASD9"/>
<dbReference type="PANTHER" id="PTHR37741">
    <property type="entry name" value="TRANSMEMBRANE PROTEIN"/>
    <property type="match status" value="1"/>
</dbReference>
<gene>
    <name evidence="4" type="primary">LOC110420758</name>
</gene>
<protein>
    <submittedName>
        <fullName evidence="4">Uncharacterized protein LOC110420758</fullName>
    </submittedName>
</protein>